<dbReference type="RefSeq" id="WP_249904102.1">
    <property type="nucleotide sequence ID" value="NZ_JAMGBA010000002.1"/>
</dbReference>
<evidence type="ECO:0000313" key="3">
    <source>
        <dbReference type="Proteomes" id="UP001203410"/>
    </source>
</evidence>
<accession>A0ABT0RUP2</accession>
<name>A0ABT0RUP2_9SPHN</name>
<gene>
    <name evidence="2" type="ORF">LZ496_07945</name>
</gene>
<reference evidence="2 3" key="1">
    <citation type="submission" date="2022-05" db="EMBL/GenBank/DDBJ databases">
        <authorList>
            <person name="Jo J.-H."/>
            <person name="Im W.-T."/>
        </authorList>
    </citation>
    <scope>NUCLEOTIDE SEQUENCE [LARGE SCALE GENOMIC DNA]</scope>
    <source>
        <strain evidence="2 3">NSE70-1</strain>
    </source>
</reference>
<dbReference type="EMBL" id="JAMGBA010000002">
    <property type="protein sequence ID" value="MCL6698709.1"/>
    <property type="molecule type" value="Genomic_DNA"/>
</dbReference>
<organism evidence="2 3">
    <name type="scientific">Sphingomonas caseinilyticus</name>
    <dbReference type="NCBI Taxonomy" id="2908205"/>
    <lineage>
        <taxon>Bacteria</taxon>
        <taxon>Pseudomonadati</taxon>
        <taxon>Pseudomonadota</taxon>
        <taxon>Alphaproteobacteria</taxon>
        <taxon>Sphingomonadales</taxon>
        <taxon>Sphingomonadaceae</taxon>
        <taxon>Sphingomonas</taxon>
    </lineage>
</organism>
<keyword evidence="1" id="KW-0732">Signal</keyword>
<feature type="signal peptide" evidence="1">
    <location>
        <begin position="1"/>
        <end position="22"/>
    </location>
</feature>
<comment type="caution">
    <text evidence="2">The sequence shown here is derived from an EMBL/GenBank/DDBJ whole genome shotgun (WGS) entry which is preliminary data.</text>
</comment>
<evidence type="ECO:0000256" key="1">
    <source>
        <dbReference type="SAM" id="SignalP"/>
    </source>
</evidence>
<proteinExistence type="predicted"/>
<evidence type="ECO:0000313" key="2">
    <source>
        <dbReference type="EMBL" id="MCL6698709.1"/>
    </source>
</evidence>
<sequence length="103" mass="10937">MQTFKKLALATALVAIAYPAQAGEVTGNGKSITINGRSECAFSGQNDLDGDPRDPGFKTQSYGQNVRLTPLDPSTLDPNADVPFVPIPGFACNPNRGRDLNDE</sequence>
<feature type="chain" id="PRO_5047332285" evidence="1">
    <location>
        <begin position="23"/>
        <end position="103"/>
    </location>
</feature>
<dbReference type="Proteomes" id="UP001203410">
    <property type="component" value="Unassembled WGS sequence"/>
</dbReference>
<keyword evidence="3" id="KW-1185">Reference proteome</keyword>
<protein>
    <submittedName>
        <fullName evidence="2">Uncharacterized protein</fullName>
    </submittedName>
</protein>